<dbReference type="Gene3D" id="3.40.50.200">
    <property type="entry name" value="Peptidase S8/S53 domain"/>
    <property type="match status" value="1"/>
</dbReference>
<comment type="caution">
    <text evidence="6">The sequence shown here is derived from an EMBL/GenBank/DDBJ whole genome shotgun (WGS) entry which is preliminary data.</text>
</comment>
<evidence type="ECO:0000259" key="4">
    <source>
        <dbReference type="Pfam" id="PF00082"/>
    </source>
</evidence>
<evidence type="ECO:0000256" key="2">
    <source>
        <dbReference type="ARBA" id="ARBA00022729"/>
    </source>
</evidence>
<gene>
    <name evidence="6" type="ORF">MKW98_014962</name>
</gene>
<dbReference type="EMBL" id="JAJJMB010009331">
    <property type="protein sequence ID" value="KAI3914355.1"/>
    <property type="molecule type" value="Genomic_DNA"/>
</dbReference>
<evidence type="ECO:0000259" key="5">
    <source>
        <dbReference type="Pfam" id="PF17766"/>
    </source>
</evidence>
<evidence type="ECO:0000313" key="6">
    <source>
        <dbReference type="EMBL" id="KAI3914355.1"/>
    </source>
</evidence>
<dbReference type="InterPro" id="IPR045051">
    <property type="entry name" value="SBT"/>
</dbReference>
<dbReference type="PANTHER" id="PTHR10795">
    <property type="entry name" value="PROPROTEIN CONVERTASE SUBTILISIN/KEXIN"/>
    <property type="match status" value="1"/>
</dbReference>
<dbReference type="InterPro" id="IPR036852">
    <property type="entry name" value="Peptidase_S8/S53_dom_sf"/>
</dbReference>
<dbReference type="GO" id="GO:0004252">
    <property type="term" value="F:serine-type endopeptidase activity"/>
    <property type="evidence" value="ECO:0007669"/>
    <property type="project" value="InterPro"/>
</dbReference>
<accession>A0AAD4XHH2</accession>
<dbReference type="Pfam" id="PF17766">
    <property type="entry name" value="fn3_6"/>
    <property type="match status" value="1"/>
</dbReference>
<name>A0AAD4XHH2_9MAGN</name>
<dbReference type="Gene3D" id="2.60.40.2310">
    <property type="match status" value="1"/>
</dbReference>
<evidence type="ECO:0000313" key="7">
    <source>
        <dbReference type="Proteomes" id="UP001202328"/>
    </source>
</evidence>
<dbReference type="GO" id="GO:0006508">
    <property type="term" value="P:proteolysis"/>
    <property type="evidence" value="ECO:0007669"/>
    <property type="project" value="InterPro"/>
</dbReference>
<dbReference type="Pfam" id="PF00082">
    <property type="entry name" value="Peptidase_S8"/>
    <property type="match status" value="1"/>
</dbReference>
<reference evidence="6" key="1">
    <citation type="submission" date="2022-04" db="EMBL/GenBank/DDBJ databases">
        <title>A functionally conserved STORR gene fusion in Papaver species that diverged 16.8 million years ago.</title>
        <authorList>
            <person name="Catania T."/>
        </authorList>
    </citation>
    <scope>NUCLEOTIDE SEQUENCE</scope>
    <source>
        <strain evidence="6">S-188037</strain>
    </source>
</reference>
<dbReference type="SUPFAM" id="SSF52743">
    <property type="entry name" value="Subtilisin-like"/>
    <property type="match status" value="1"/>
</dbReference>
<keyword evidence="7" id="KW-1185">Reference proteome</keyword>
<comment type="similarity">
    <text evidence="1 3">Belongs to the peptidase S8 family.</text>
</comment>
<dbReference type="InterPro" id="IPR041469">
    <property type="entry name" value="Subtilisin-like_FN3"/>
</dbReference>
<evidence type="ECO:0000256" key="1">
    <source>
        <dbReference type="ARBA" id="ARBA00011073"/>
    </source>
</evidence>
<dbReference type="AlphaFoldDB" id="A0AAD4XHH2"/>
<feature type="domain" description="Subtilisin-like protease fibronectin type-III" evidence="5">
    <location>
        <begin position="118"/>
        <end position="221"/>
    </location>
</feature>
<organism evidence="6 7">
    <name type="scientific">Papaver atlanticum</name>
    <dbReference type="NCBI Taxonomy" id="357466"/>
    <lineage>
        <taxon>Eukaryota</taxon>
        <taxon>Viridiplantae</taxon>
        <taxon>Streptophyta</taxon>
        <taxon>Embryophyta</taxon>
        <taxon>Tracheophyta</taxon>
        <taxon>Spermatophyta</taxon>
        <taxon>Magnoliopsida</taxon>
        <taxon>Ranunculales</taxon>
        <taxon>Papaveraceae</taxon>
        <taxon>Papaveroideae</taxon>
        <taxon>Papaver</taxon>
    </lineage>
</organism>
<evidence type="ECO:0000256" key="3">
    <source>
        <dbReference type="PROSITE-ProRule" id="PRU01240"/>
    </source>
</evidence>
<proteinExistence type="inferred from homology"/>
<dbReference type="Proteomes" id="UP001202328">
    <property type="component" value="Unassembled WGS sequence"/>
</dbReference>
<comment type="caution">
    <text evidence="3">Lacks conserved residue(s) required for the propagation of feature annotation.</text>
</comment>
<keyword evidence="2" id="KW-0732">Signal</keyword>
<dbReference type="InterPro" id="IPR000209">
    <property type="entry name" value="Peptidase_S8/S53_dom"/>
</dbReference>
<sequence length="223" mass="24643">MACPHVSGIAALLKSVHPSWSPGAMKSAIMTTAYNVDNSRENITRLADGKYARWFDLGSGHVDPNKALPPGLVYDVGPEDYKDFLCSLNYSSRMFSDILITHTKVDCSKRPPMASQCDLNYPSFSVVSGTNKVKYERTVKNVGPSADAVYKVKINFPSSVKIIVSPQKLVFSKKNRSLSYKISFSNRLNVMEVTGLGPDKHRSFGSIEWTDGELNVRSPIAFI</sequence>
<protein>
    <submittedName>
        <fullName evidence="6">Uncharacterized protein</fullName>
    </submittedName>
</protein>
<feature type="domain" description="Peptidase S8/S53" evidence="4">
    <location>
        <begin position="1"/>
        <end position="37"/>
    </location>
</feature>
<dbReference type="PROSITE" id="PS51892">
    <property type="entry name" value="SUBTILASE"/>
    <property type="match status" value="1"/>
</dbReference>